<evidence type="ECO:0000313" key="2">
    <source>
        <dbReference type="Proteomes" id="UP000031668"/>
    </source>
</evidence>
<evidence type="ECO:0000313" key="1">
    <source>
        <dbReference type="EMBL" id="KII72552.1"/>
    </source>
</evidence>
<sequence>MEPDYQKKLEEKIVQIVRSPILNVLACISELGKLFLFRQGLVQCWMHSGTEKVYNCCFHPSSDFLALFIIIGQEYLMKVITVQDQGDVTSRLLDNRVLTSIWFEVDFMMNHEFDRNLEFSESESSTASCNAPFINRRPHILVLGYETHLVLLLQGTIPFTRINSVAYSFSPITAGRGLAFIDDKGIMSYVDFADNPSCINTGLHVLSLVSILKNLILQVKNWMDNYQREYRKKEIPMIGFLRAHSLKKSLKQEFCMIFYLGCISPELTHKLSSASNMPRFDTSADVCEKLSNINSDIIKFQYLLERCICICQLIKQDLKSYDNLCENSELNDLKKAFQEIHSWSFSIVKIIHESNLIDSWRIFSSWMIYIHEFLIRSKDLAQKFHDKPMFESLKCLGDDKKIREILLDFIINKLEACVQQGYELFPGNIPDYIFLERAFCAFEDNLVKCFHFNPQVIYTVNNDIGPSSPIIPRSNVDKNFILVMQPDQNIVSAFKVSIDDKGVFVVSVRIFLNKHVLLYPYFSEDEVVLVVKDEKNTSFIRTNDFQWLNANVDHVYNVLDMKKYQVDILHQTEVSSIEYVGNDHSLFLSDQSQIMTFTLNSW</sequence>
<dbReference type="AlphaFoldDB" id="A0A0C2NEV8"/>
<dbReference type="Proteomes" id="UP000031668">
    <property type="component" value="Unassembled WGS sequence"/>
</dbReference>
<organism evidence="1 2">
    <name type="scientific">Thelohanellus kitauei</name>
    <name type="common">Myxosporean</name>
    <dbReference type="NCBI Taxonomy" id="669202"/>
    <lineage>
        <taxon>Eukaryota</taxon>
        <taxon>Metazoa</taxon>
        <taxon>Cnidaria</taxon>
        <taxon>Myxozoa</taxon>
        <taxon>Myxosporea</taxon>
        <taxon>Bivalvulida</taxon>
        <taxon>Platysporina</taxon>
        <taxon>Myxobolidae</taxon>
        <taxon>Thelohanellus</taxon>
    </lineage>
</organism>
<reference evidence="1 2" key="1">
    <citation type="journal article" date="2014" name="Genome Biol. Evol.">
        <title>The genome of the myxosporean Thelohanellus kitauei shows adaptations to nutrient acquisition within its fish host.</title>
        <authorList>
            <person name="Yang Y."/>
            <person name="Xiong J."/>
            <person name="Zhou Z."/>
            <person name="Huo F."/>
            <person name="Miao W."/>
            <person name="Ran C."/>
            <person name="Liu Y."/>
            <person name="Zhang J."/>
            <person name="Feng J."/>
            <person name="Wang M."/>
            <person name="Wang M."/>
            <person name="Wang L."/>
            <person name="Yao B."/>
        </authorList>
    </citation>
    <scope>NUCLEOTIDE SEQUENCE [LARGE SCALE GENOMIC DNA]</scope>
    <source>
        <strain evidence="1">Wuqing</strain>
    </source>
</reference>
<gene>
    <name evidence="1" type="ORF">RF11_08457</name>
</gene>
<keyword evidence="2" id="KW-1185">Reference proteome</keyword>
<dbReference type="EMBL" id="JWZT01001175">
    <property type="protein sequence ID" value="KII72552.1"/>
    <property type="molecule type" value="Genomic_DNA"/>
</dbReference>
<name>A0A0C2NEV8_THEKT</name>
<proteinExistence type="predicted"/>
<accession>A0A0C2NEV8</accession>
<protein>
    <submittedName>
        <fullName evidence="1">Uncharacterized protein</fullName>
    </submittedName>
</protein>
<comment type="caution">
    <text evidence="1">The sequence shown here is derived from an EMBL/GenBank/DDBJ whole genome shotgun (WGS) entry which is preliminary data.</text>
</comment>